<dbReference type="Pfam" id="PF00117">
    <property type="entry name" value="GATase"/>
    <property type="match status" value="1"/>
</dbReference>
<dbReference type="STRING" id="1121476.SAMN02745751_02556"/>
<dbReference type="InterPro" id="IPR005801">
    <property type="entry name" value="ADC_synthase"/>
</dbReference>
<dbReference type="InterPro" id="IPR019999">
    <property type="entry name" value="Anth_synth_I-like"/>
</dbReference>
<dbReference type="PRINTS" id="PR00096">
    <property type="entry name" value="GATASE"/>
</dbReference>
<dbReference type="NCBIfam" id="NF010081">
    <property type="entry name" value="PRK13566.1"/>
    <property type="match status" value="1"/>
</dbReference>
<dbReference type="UniPathway" id="UPA00035">
    <property type="reaction ID" value="UER00040"/>
</dbReference>
<keyword evidence="1" id="KW-0315">Glutamine amidotransferase</keyword>
<accession>A0A1M6J9A7</accession>
<protein>
    <recommendedName>
        <fullName evidence="2">Anthranilate synthase</fullName>
        <ecNumber evidence="2">4.1.3.27</ecNumber>
    </recommendedName>
</protein>
<organism evidence="6 7">
    <name type="scientific">Dethiosulfatibacter aminovorans DSM 17477</name>
    <dbReference type="NCBI Taxonomy" id="1121476"/>
    <lineage>
        <taxon>Bacteria</taxon>
        <taxon>Bacillati</taxon>
        <taxon>Bacillota</taxon>
        <taxon>Tissierellia</taxon>
        <taxon>Dethiosulfatibacter</taxon>
    </lineage>
</organism>
<dbReference type="EMBL" id="FQZL01000020">
    <property type="protein sequence ID" value="SHJ43279.1"/>
    <property type="molecule type" value="Genomic_DNA"/>
</dbReference>
<dbReference type="InterPro" id="IPR015890">
    <property type="entry name" value="Chorismate_C"/>
</dbReference>
<dbReference type="PIRSF" id="PIRSF036934">
    <property type="entry name" value="TrpE-G"/>
    <property type="match status" value="1"/>
</dbReference>
<comment type="pathway">
    <text evidence="2">Amino-acid biosynthesis; L-tryptophan biosynthesis; L-tryptophan from chorismate: step 1/5.</text>
</comment>
<dbReference type="Gene3D" id="3.40.50.880">
    <property type="match status" value="1"/>
</dbReference>
<dbReference type="InterPro" id="IPR017926">
    <property type="entry name" value="GATASE"/>
</dbReference>
<feature type="domain" description="Glutamine amidotransferase" evidence="3">
    <location>
        <begin position="518"/>
        <end position="691"/>
    </location>
</feature>
<proteinExistence type="predicted"/>
<reference evidence="6 7" key="1">
    <citation type="submission" date="2016-11" db="EMBL/GenBank/DDBJ databases">
        <authorList>
            <person name="Jaros S."/>
            <person name="Januszkiewicz K."/>
            <person name="Wedrychowicz H."/>
        </authorList>
    </citation>
    <scope>NUCLEOTIDE SEQUENCE [LARGE SCALE GENOMIC DNA]</scope>
    <source>
        <strain evidence="6 7">DSM 17477</strain>
    </source>
</reference>
<keyword evidence="2" id="KW-0057">Aromatic amino acid biosynthesis</keyword>
<sequence>MNYKTNSKVEIKRKKRPVDFKISRDNLIEDLNTFKGAYLCSSFEYPGRYTRWDLGFVKPPLEIRGNGRKFIINGLNERGKVLVDIIYSHIRLRESYKFLNKEEFFIEGEVKEPEGYVTEDKRSRQNSIFTLIRDIRRMFYSEEDGFLGLYGSFGYDLIYQFEDMELKKERLESNEDLVLFIPDSVMIMDHRRTESFVYDYEFRYLDYSTEGVERTGIDEVVDDKKYEELINPVKGNYAGLVRKAKKYFERGDLFEVVPSQVLEYNTEKKASDIFERLIEINPSPYGFLINHGNEKLIGASPEMYVRVTGNKVETCPISGTVKRGKNAVEDYENIMKLLNSPKEESELTMCTDVDRNDKSRICVPGSINVIGRRQIEKYSHLIHTVDHVEGILRDEYDSLDAFMTHMWAVTVTGAPKRRAVQWIEENEQYCREWYAGAVGCLGFNGDINTGLTLRTIYMKGNKARVRVGATLLNDSIPEDEEEETLIKAAAMIKVLQEKPGEDEAKEAELIEKLDFNILIIDHEDSFVHTLGDYFRRLGADTETVRHNHAMECLREGDYDLVVLSPGPGRPEDFNVSEKIGYCVENGLPIFGVCLGLQSIVEYFGGSLGQLDIPVHGKKSNLDFEDKSIIFKGIEGEICVGRYHSLYGNKIPENLRVTSRTSDGIVMSVEDEERNIYAVQFHPESVMSMDEGKGLKLMKNIIDKLMEE</sequence>
<dbReference type="Pfam" id="PF00425">
    <property type="entry name" value="Chorismate_bind"/>
    <property type="match status" value="1"/>
</dbReference>
<evidence type="ECO:0000256" key="2">
    <source>
        <dbReference type="PIRNR" id="PIRNR036934"/>
    </source>
</evidence>
<dbReference type="PANTHER" id="PTHR11236:SF9">
    <property type="entry name" value="ANTHRANILATE SYNTHASE COMPONENT 1"/>
    <property type="match status" value="1"/>
</dbReference>
<keyword evidence="2" id="KW-0028">Amino-acid biosynthesis</keyword>
<comment type="catalytic activity">
    <reaction evidence="2">
        <text>chorismate + L-glutamine = anthranilate + pyruvate + L-glutamate + H(+)</text>
        <dbReference type="Rhea" id="RHEA:21732"/>
        <dbReference type="ChEBI" id="CHEBI:15361"/>
        <dbReference type="ChEBI" id="CHEBI:15378"/>
        <dbReference type="ChEBI" id="CHEBI:16567"/>
        <dbReference type="ChEBI" id="CHEBI:29748"/>
        <dbReference type="ChEBI" id="CHEBI:29985"/>
        <dbReference type="ChEBI" id="CHEBI:58359"/>
        <dbReference type="EC" id="4.1.3.27"/>
    </reaction>
</comment>
<dbReference type="OrthoDB" id="9803598at2"/>
<keyword evidence="7" id="KW-1185">Reference proteome</keyword>
<keyword evidence="2" id="KW-0456">Lyase</keyword>
<dbReference type="PANTHER" id="PTHR11236">
    <property type="entry name" value="AMINOBENZOATE/ANTHRANILATE SYNTHASE"/>
    <property type="match status" value="1"/>
</dbReference>
<dbReference type="InterPro" id="IPR010112">
    <property type="entry name" value="TrpE-G_bact"/>
</dbReference>
<dbReference type="Gene3D" id="3.60.120.10">
    <property type="entry name" value="Anthranilate synthase"/>
    <property type="match status" value="1"/>
</dbReference>
<evidence type="ECO:0000313" key="7">
    <source>
        <dbReference type="Proteomes" id="UP000184052"/>
    </source>
</evidence>
<dbReference type="Proteomes" id="UP000184052">
    <property type="component" value="Unassembled WGS sequence"/>
</dbReference>
<dbReference type="AlphaFoldDB" id="A0A1M6J9A7"/>
<dbReference type="GO" id="GO:0000162">
    <property type="term" value="P:L-tryptophan biosynthetic process"/>
    <property type="evidence" value="ECO:0007669"/>
    <property type="project" value="UniProtKB-UniRule"/>
</dbReference>
<evidence type="ECO:0000259" key="3">
    <source>
        <dbReference type="Pfam" id="PF00117"/>
    </source>
</evidence>
<dbReference type="SUPFAM" id="SSF52317">
    <property type="entry name" value="Class I glutamine amidotransferase-like"/>
    <property type="match status" value="1"/>
</dbReference>
<feature type="domain" description="Chorismate-utilising enzyme C-terminal" evidence="4">
    <location>
        <begin position="236"/>
        <end position="487"/>
    </location>
</feature>
<evidence type="ECO:0000259" key="5">
    <source>
        <dbReference type="Pfam" id="PF04715"/>
    </source>
</evidence>
<dbReference type="RefSeq" id="WP_073049967.1">
    <property type="nucleotide sequence ID" value="NZ_FQZL01000020.1"/>
</dbReference>
<feature type="domain" description="Anthranilate synthase component I N-terminal" evidence="5">
    <location>
        <begin position="87"/>
        <end position="194"/>
    </location>
</feature>
<dbReference type="GO" id="GO:0004049">
    <property type="term" value="F:anthranilate synthase activity"/>
    <property type="evidence" value="ECO:0007669"/>
    <property type="project" value="UniProtKB-UniRule"/>
</dbReference>
<evidence type="ECO:0000256" key="1">
    <source>
        <dbReference type="ARBA" id="ARBA00022962"/>
    </source>
</evidence>
<dbReference type="PROSITE" id="PS51273">
    <property type="entry name" value="GATASE_TYPE_1"/>
    <property type="match status" value="1"/>
</dbReference>
<dbReference type="InterPro" id="IPR006805">
    <property type="entry name" value="Anth_synth_I_N"/>
</dbReference>
<gene>
    <name evidence="6" type="ORF">SAMN02745751_02556</name>
</gene>
<dbReference type="PRINTS" id="PR00097">
    <property type="entry name" value="ANTSNTHASEII"/>
</dbReference>
<dbReference type="SUPFAM" id="SSF56322">
    <property type="entry name" value="ADC synthase"/>
    <property type="match status" value="1"/>
</dbReference>
<evidence type="ECO:0000313" key="6">
    <source>
        <dbReference type="EMBL" id="SHJ43279.1"/>
    </source>
</evidence>
<dbReference type="InterPro" id="IPR006221">
    <property type="entry name" value="TrpG/PapA_dom"/>
</dbReference>
<dbReference type="NCBIfam" id="TIGR01815">
    <property type="entry name" value="TrpE-clade3"/>
    <property type="match status" value="1"/>
</dbReference>
<name>A0A1M6J9A7_9FIRM</name>
<dbReference type="Pfam" id="PF04715">
    <property type="entry name" value="Anth_synt_I_N"/>
    <property type="match status" value="1"/>
</dbReference>
<evidence type="ECO:0000259" key="4">
    <source>
        <dbReference type="Pfam" id="PF00425"/>
    </source>
</evidence>
<dbReference type="InterPro" id="IPR029062">
    <property type="entry name" value="Class_I_gatase-like"/>
</dbReference>
<keyword evidence="2" id="KW-0822">Tryptophan biosynthesis</keyword>
<dbReference type="EC" id="4.1.3.27" evidence="2"/>
<dbReference type="CDD" id="cd01743">
    <property type="entry name" value="GATase1_Anthranilate_Synthase"/>
    <property type="match status" value="1"/>
</dbReference>